<evidence type="ECO:0000256" key="5">
    <source>
        <dbReference type="SAM" id="SignalP"/>
    </source>
</evidence>
<evidence type="ECO:0000313" key="9">
    <source>
        <dbReference type="Proteomes" id="UP000060016"/>
    </source>
</evidence>
<dbReference type="STRING" id="156976.AK829_11485"/>
<keyword evidence="2" id="KW-0813">Transport</keyword>
<feature type="domain" description="Ionotropic glutamate receptor C-terminal" evidence="7">
    <location>
        <begin position="95"/>
        <end position="316"/>
    </location>
</feature>
<evidence type="ECO:0000256" key="1">
    <source>
        <dbReference type="ARBA" id="ARBA00010333"/>
    </source>
</evidence>
<sequence>MKRRLVISACATACATVALVATACTSPPPPPAGDPPLSTREPLRPPGAILDPPGVAPEGEYASTPEEWGWPGSLPPGTEEQRDGPNMQRIRERGRVLVGVDQSQYLLSYRDPSAGEMRGFEVDLAREIARDIFGSADHVEFRFVESASRAEALRSGDVDIVIRTMSVTPDRAEIVSFSTPYLTSYVRMLAPRDSDVASLDDLPGKTVCAVDGTNLLNLVREKVPESEVLRTRSWSDCLMALQQYQADAVIGDDTLLAGMVAQDPLMQIFPERLAEQRYAVGVGLGNDDVVRQVNFTIERLRSDGTWTRMYNQWLRTSLAESWLPRQMYAKEDEAQ</sequence>
<evidence type="ECO:0000259" key="6">
    <source>
        <dbReference type="SMART" id="SM00062"/>
    </source>
</evidence>
<dbReference type="InterPro" id="IPR051455">
    <property type="entry name" value="Bact_solute-bind_prot3"/>
</dbReference>
<comment type="similarity">
    <text evidence="1">Belongs to the bacterial solute-binding protein 3 family.</text>
</comment>
<dbReference type="PANTHER" id="PTHR30085">
    <property type="entry name" value="AMINO ACID ABC TRANSPORTER PERMEASE"/>
    <property type="match status" value="1"/>
</dbReference>
<protein>
    <submittedName>
        <fullName evidence="8">ABC transporter</fullName>
    </submittedName>
</protein>
<dbReference type="InterPro" id="IPR001320">
    <property type="entry name" value="Iontro_rcpt_C"/>
</dbReference>
<dbReference type="InterPro" id="IPR001638">
    <property type="entry name" value="Solute-binding_3/MltF_N"/>
</dbReference>
<feature type="signal peptide" evidence="5">
    <location>
        <begin position="1"/>
        <end position="23"/>
    </location>
</feature>
<dbReference type="PANTHER" id="PTHR30085:SF6">
    <property type="entry name" value="ABC TRANSPORTER GLUTAMINE-BINDING PROTEIN GLNH"/>
    <property type="match status" value="1"/>
</dbReference>
<reference evidence="8 9" key="1">
    <citation type="submission" date="2015-08" db="EMBL/GenBank/DDBJ databases">
        <authorList>
            <person name="Babu N.S."/>
            <person name="Beckwith C.J."/>
            <person name="Beseler K.G."/>
            <person name="Brison A."/>
            <person name="Carone J.V."/>
            <person name="Caskin T.P."/>
            <person name="Diamond M."/>
            <person name="Durham M.E."/>
            <person name="Foxe J.M."/>
            <person name="Go M."/>
            <person name="Henderson B.A."/>
            <person name="Jones I.B."/>
            <person name="McGettigan J.A."/>
            <person name="Micheletti S.J."/>
            <person name="Nasrallah M.E."/>
            <person name="Ortiz D."/>
            <person name="Piller C.R."/>
            <person name="Privatt S.R."/>
            <person name="Schneider S.L."/>
            <person name="Sharp S."/>
            <person name="Smith T.C."/>
            <person name="Stanton J.D."/>
            <person name="Ullery H.E."/>
            <person name="Wilson R.J."/>
            <person name="Serrano M.G."/>
            <person name="Buck G."/>
            <person name="Lee V."/>
            <person name="Wang Y."/>
            <person name="Carvalho R."/>
            <person name="Voegtly L."/>
            <person name="Shi R."/>
            <person name="Duckworth R."/>
            <person name="Johnson A."/>
            <person name="Loviza R."/>
            <person name="Walstead R."/>
            <person name="Shah Z."/>
            <person name="Kiflezghi M."/>
            <person name="Wade K."/>
            <person name="Ball S.L."/>
            <person name="Bradley K.W."/>
            <person name="Asai D.J."/>
            <person name="Bowman C.A."/>
            <person name="Russell D.A."/>
            <person name="Pope W.H."/>
            <person name="Jacobs-Sera D."/>
            <person name="Hendrix R.W."/>
            <person name="Hatfull G.F."/>
        </authorList>
    </citation>
    <scope>NUCLEOTIDE SEQUENCE [LARGE SCALE GENOMIC DNA]</scope>
    <source>
        <strain evidence="8 9">PUDD_83A45</strain>
    </source>
</reference>
<dbReference type="GO" id="GO:0016020">
    <property type="term" value="C:membrane"/>
    <property type="evidence" value="ECO:0007669"/>
    <property type="project" value="InterPro"/>
</dbReference>
<dbReference type="SMART" id="SM00062">
    <property type="entry name" value="PBPb"/>
    <property type="match status" value="1"/>
</dbReference>
<dbReference type="GO" id="GO:0006865">
    <property type="term" value="P:amino acid transport"/>
    <property type="evidence" value="ECO:0007669"/>
    <property type="project" value="TreeGrafter"/>
</dbReference>
<keyword evidence="3 5" id="KW-0732">Signal</keyword>
<organism evidence="8 9">
    <name type="scientific">Corynebacterium riegelii</name>
    <dbReference type="NCBI Taxonomy" id="156976"/>
    <lineage>
        <taxon>Bacteria</taxon>
        <taxon>Bacillati</taxon>
        <taxon>Actinomycetota</taxon>
        <taxon>Actinomycetes</taxon>
        <taxon>Mycobacteriales</taxon>
        <taxon>Corynebacteriaceae</taxon>
        <taxon>Corynebacterium</taxon>
    </lineage>
</organism>
<accession>A0A0K1RE00</accession>
<feature type="domain" description="Solute-binding protein family 3/N-terminal" evidence="6">
    <location>
        <begin position="95"/>
        <end position="317"/>
    </location>
</feature>
<proteinExistence type="inferred from homology"/>
<dbReference type="GO" id="GO:0015276">
    <property type="term" value="F:ligand-gated monoatomic ion channel activity"/>
    <property type="evidence" value="ECO:0007669"/>
    <property type="project" value="InterPro"/>
</dbReference>
<dbReference type="Proteomes" id="UP000060016">
    <property type="component" value="Chromosome"/>
</dbReference>
<dbReference type="AlphaFoldDB" id="A0A0K1RE00"/>
<dbReference type="Pfam" id="PF00497">
    <property type="entry name" value="SBP_bac_3"/>
    <property type="match status" value="1"/>
</dbReference>
<evidence type="ECO:0000256" key="2">
    <source>
        <dbReference type="ARBA" id="ARBA00022448"/>
    </source>
</evidence>
<dbReference type="KEGG" id="crie:AK829_11485"/>
<keyword evidence="9" id="KW-1185">Reference proteome</keyword>
<dbReference type="SUPFAM" id="SSF53850">
    <property type="entry name" value="Periplasmic binding protein-like II"/>
    <property type="match status" value="1"/>
</dbReference>
<dbReference type="CDD" id="cd13690">
    <property type="entry name" value="PBP2_GluB"/>
    <property type="match status" value="1"/>
</dbReference>
<evidence type="ECO:0000313" key="8">
    <source>
        <dbReference type="EMBL" id="AKV59644.1"/>
    </source>
</evidence>
<dbReference type="Gene3D" id="3.40.190.10">
    <property type="entry name" value="Periplasmic binding protein-like II"/>
    <property type="match status" value="2"/>
</dbReference>
<dbReference type="EMBL" id="CP012342">
    <property type="protein sequence ID" value="AKV59644.1"/>
    <property type="molecule type" value="Genomic_DNA"/>
</dbReference>
<feature type="region of interest" description="Disordered" evidence="4">
    <location>
        <begin position="24"/>
        <end position="85"/>
    </location>
</feature>
<evidence type="ECO:0000256" key="4">
    <source>
        <dbReference type="SAM" id="MobiDB-lite"/>
    </source>
</evidence>
<evidence type="ECO:0000259" key="7">
    <source>
        <dbReference type="SMART" id="SM00079"/>
    </source>
</evidence>
<dbReference type="PATRIC" id="fig|156976.3.peg.2319"/>
<dbReference type="PROSITE" id="PS51257">
    <property type="entry name" value="PROKAR_LIPOPROTEIN"/>
    <property type="match status" value="1"/>
</dbReference>
<evidence type="ECO:0000256" key="3">
    <source>
        <dbReference type="ARBA" id="ARBA00022729"/>
    </source>
</evidence>
<gene>
    <name evidence="8" type="ORF">AK829_11485</name>
</gene>
<dbReference type="RefSeq" id="WP_052206056.1">
    <property type="nucleotide sequence ID" value="NZ_CAUPEA010000022.1"/>
</dbReference>
<name>A0A0K1RE00_9CORY</name>
<dbReference type="SMART" id="SM00079">
    <property type="entry name" value="PBPe"/>
    <property type="match status" value="1"/>
</dbReference>
<feature type="chain" id="PRO_5005468157" evidence="5">
    <location>
        <begin position="24"/>
        <end position="335"/>
    </location>
</feature>
<dbReference type="GO" id="GO:0005576">
    <property type="term" value="C:extracellular region"/>
    <property type="evidence" value="ECO:0007669"/>
    <property type="project" value="TreeGrafter"/>
</dbReference>
<dbReference type="GO" id="GO:0030288">
    <property type="term" value="C:outer membrane-bounded periplasmic space"/>
    <property type="evidence" value="ECO:0007669"/>
    <property type="project" value="TreeGrafter"/>
</dbReference>